<dbReference type="Proteomes" id="UP001595773">
    <property type="component" value="Unassembled WGS sequence"/>
</dbReference>
<feature type="transmembrane region" description="Helical" evidence="1">
    <location>
        <begin position="20"/>
        <end position="41"/>
    </location>
</feature>
<feature type="transmembrane region" description="Helical" evidence="1">
    <location>
        <begin position="56"/>
        <end position="74"/>
    </location>
</feature>
<keyword evidence="1" id="KW-1133">Transmembrane helix</keyword>
<sequence length="81" mass="8574">MKQHLPGDDAAKNYRHHRRLVRVGQGIMVLGALVGLSHWLAHVALPGGPPGIQDLLIGYPTAAAVLIVGAVLAGRTTPKKR</sequence>
<dbReference type="EMBL" id="JBHSCQ010000024">
    <property type="protein sequence ID" value="MFC4267196.1"/>
    <property type="molecule type" value="Genomic_DNA"/>
</dbReference>
<keyword evidence="3" id="KW-1185">Reference proteome</keyword>
<name>A0ABV8R4A1_9MICC</name>
<organism evidence="2 3">
    <name type="scientific">Arthrobacter cryoconiti</name>
    <dbReference type="NCBI Taxonomy" id="748907"/>
    <lineage>
        <taxon>Bacteria</taxon>
        <taxon>Bacillati</taxon>
        <taxon>Actinomycetota</taxon>
        <taxon>Actinomycetes</taxon>
        <taxon>Micrococcales</taxon>
        <taxon>Micrococcaceae</taxon>
        <taxon>Arthrobacter</taxon>
    </lineage>
</organism>
<protein>
    <submittedName>
        <fullName evidence="2">Uncharacterized protein</fullName>
    </submittedName>
</protein>
<keyword evidence="1" id="KW-0812">Transmembrane</keyword>
<accession>A0ABV8R4A1</accession>
<evidence type="ECO:0000256" key="1">
    <source>
        <dbReference type="SAM" id="Phobius"/>
    </source>
</evidence>
<gene>
    <name evidence="2" type="ORF">ACFOW9_16430</name>
</gene>
<reference evidence="3" key="1">
    <citation type="journal article" date="2019" name="Int. J. Syst. Evol. Microbiol.">
        <title>The Global Catalogue of Microorganisms (GCM) 10K type strain sequencing project: providing services to taxonomists for standard genome sequencing and annotation.</title>
        <authorList>
            <consortium name="The Broad Institute Genomics Platform"/>
            <consortium name="The Broad Institute Genome Sequencing Center for Infectious Disease"/>
            <person name="Wu L."/>
            <person name="Ma J."/>
        </authorList>
    </citation>
    <scope>NUCLEOTIDE SEQUENCE [LARGE SCALE GENOMIC DNA]</scope>
    <source>
        <strain evidence="3">CGMCC 1.10698</strain>
    </source>
</reference>
<proteinExistence type="predicted"/>
<keyword evidence="1" id="KW-0472">Membrane</keyword>
<evidence type="ECO:0000313" key="3">
    <source>
        <dbReference type="Proteomes" id="UP001595773"/>
    </source>
</evidence>
<evidence type="ECO:0000313" key="2">
    <source>
        <dbReference type="EMBL" id="MFC4267196.1"/>
    </source>
</evidence>
<dbReference type="RefSeq" id="WP_230068301.1">
    <property type="nucleotide sequence ID" value="NZ_BAABLL010000017.1"/>
</dbReference>
<comment type="caution">
    <text evidence="2">The sequence shown here is derived from an EMBL/GenBank/DDBJ whole genome shotgun (WGS) entry which is preliminary data.</text>
</comment>